<dbReference type="Proteomes" id="UP000626244">
    <property type="component" value="Unassembled WGS sequence"/>
</dbReference>
<evidence type="ECO:0000256" key="3">
    <source>
        <dbReference type="ARBA" id="ARBA00012438"/>
    </source>
</evidence>
<keyword evidence="5" id="KW-1003">Cell membrane</keyword>
<dbReference type="InterPro" id="IPR005467">
    <property type="entry name" value="His_kinase_dom"/>
</dbReference>
<keyword evidence="11" id="KW-0067">ATP-binding</keyword>
<proteinExistence type="predicted"/>
<dbReference type="PRINTS" id="PR00344">
    <property type="entry name" value="BCTRLSENSOR"/>
</dbReference>
<dbReference type="Pfam" id="PF02518">
    <property type="entry name" value="HATPase_c"/>
    <property type="match status" value="1"/>
</dbReference>
<evidence type="ECO:0000313" key="18">
    <source>
        <dbReference type="EMBL" id="GGI15232.1"/>
    </source>
</evidence>
<dbReference type="CDD" id="cd00075">
    <property type="entry name" value="HATPase"/>
    <property type="match status" value="1"/>
</dbReference>
<feature type="domain" description="HAMP" evidence="17">
    <location>
        <begin position="184"/>
        <end position="237"/>
    </location>
</feature>
<dbReference type="OrthoDB" id="9786919at2"/>
<evidence type="ECO:0000256" key="9">
    <source>
        <dbReference type="ARBA" id="ARBA00022741"/>
    </source>
</evidence>
<evidence type="ECO:0000256" key="8">
    <source>
        <dbReference type="ARBA" id="ARBA00022692"/>
    </source>
</evidence>
<evidence type="ECO:0000256" key="12">
    <source>
        <dbReference type="ARBA" id="ARBA00022989"/>
    </source>
</evidence>
<dbReference type="Pfam" id="PF00672">
    <property type="entry name" value="HAMP"/>
    <property type="match status" value="1"/>
</dbReference>
<keyword evidence="7" id="KW-0808">Transferase</keyword>
<evidence type="ECO:0000256" key="13">
    <source>
        <dbReference type="ARBA" id="ARBA00023012"/>
    </source>
</evidence>
<dbReference type="CDD" id="cd06225">
    <property type="entry name" value="HAMP"/>
    <property type="match status" value="1"/>
</dbReference>
<keyword evidence="10 18" id="KW-0418">Kinase</keyword>
<dbReference type="AlphaFoldDB" id="A0A8J3EZG0"/>
<dbReference type="GO" id="GO:0005524">
    <property type="term" value="F:ATP binding"/>
    <property type="evidence" value="ECO:0007669"/>
    <property type="project" value="UniProtKB-KW"/>
</dbReference>
<dbReference type="GO" id="GO:0005886">
    <property type="term" value="C:plasma membrane"/>
    <property type="evidence" value="ECO:0007669"/>
    <property type="project" value="UniProtKB-SubCell"/>
</dbReference>
<evidence type="ECO:0000313" key="19">
    <source>
        <dbReference type="Proteomes" id="UP000626244"/>
    </source>
</evidence>
<evidence type="ECO:0000259" key="16">
    <source>
        <dbReference type="PROSITE" id="PS50109"/>
    </source>
</evidence>
<keyword evidence="9" id="KW-0547">Nucleotide-binding</keyword>
<dbReference type="InterPro" id="IPR036097">
    <property type="entry name" value="HisK_dim/P_sf"/>
</dbReference>
<evidence type="ECO:0000256" key="7">
    <source>
        <dbReference type="ARBA" id="ARBA00022679"/>
    </source>
</evidence>
<protein>
    <recommendedName>
        <fullName evidence="4">Signal transduction histidine-protein kinase ArlS</fullName>
        <ecNumber evidence="3">2.7.13.3</ecNumber>
    </recommendedName>
</protein>
<comment type="catalytic activity">
    <reaction evidence="1">
        <text>ATP + protein L-histidine = ADP + protein N-phospho-L-histidine.</text>
        <dbReference type="EC" id="2.7.13.3"/>
    </reaction>
</comment>
<dbReference type="Pfam" id="PF00512">
    <property type="entry name" value="HisKA"/>
    <property type="match status" value="1"/>
</dbReference>
<dbReference type="FunFam" id="1.10.287.130:FF:000001">
    <property type="entry name" value="Two-component sensor histidine kinase"/>
    <property type="match status" value="1"/>
</dbReference>
<evidence type="ECO:0000256" key="11">
    <source>
        <dbReference type="ARBA" id="ARBA00022840"/>
    </source>
</evidence>
<dbReference type="Gene3D" id="6.10.340.10">
    <property type="match status" value="1"/>
</dbReference>
<evidence type="ECO:0000256" key="5">
    <source>
        <dbReference type="ARBA" id="ARBA00022475"/>
    </source>
</evidence>
<evidence type="ECO:0000256" key="14">
    <source>
        <dbReference type="ARBA" id="ARBA00023136"/>
    </source>
</evidence>
<dbReference type="Gene3D" id="1.10.287.130">
    <property type="match status" value="1"/>
</dbReference>
<organism evidence="18 19">
    <name type="scientific">Gottfriedia solisilvae</name>
    <dbReference type="NCBI Taxonomy" id="1516104"/>
    <lineage>
        <taxon>Bacteria</taxon>
        <taxon>Bacillati</taxon>
        <taxon>Bacillota</taxon>
        <taxon>Bacilli</taxon>
        <taxon>Bacillales</taxon>
        <taxon>Bacillaceae</taxon>
        <taxon>Gottfriedia</taxon>
    </lineage>
</organism>
<dbReference type="InterPro" id="IPR041610">
    <property type="entry name" value="ArlS_N"/>
</dbReference>
<dbReference type="EMBL" id="BMHB01000001">
    <property type="protein sequence ID" value="GGI15232.1"/>
    <property type="molecule type" value="Genomic_DNA"/>
</dbReference>
<dbReference type="FunFam" id="3.30.565.10:FF:000006">
    <property type="entry name" value="Sensor histidine kinase WalK"/>
    <property type="match status" value="1"/>
</dbReference>
<accession>A0A8J3EZG0</accession>
<keyword evidence="6" id="KW-0597">Phosphoprotein</keyword>
<evidence type="ECO:0000256" key="6">
    <source>
        <dbReference type="ARBA" id="ARBA00022553"/>
    </source>
</evidence>
<dbReference type="PANTHER" id="PTHR45436:SF5">
    <property type="entry name" value="SENSOR HISTIDINE KINASE TRCS"/>
    <property type="match status" value="1"/>
</dbReference>
<dbReference type="InterPro" id="IPR003594">
    <property type="entry name" value="HATPase_dom"/>
</dbReference>
<dbReference type="InterPro" id="IPR004358">
    <property type="entry name" value="Sig_transdc_His_kin-like_C"/>
</dbReference>
<evidence type="ECO:0000256" key="4">
    <source>
        <dbReference type="ARBA" id="ARBA00015735"/>
    </source>
</evidence>
<keyword evidence="14 15" id="KW-0472">Membrane</keyword>
<feature type="domain" description="Histidine kinase" evidence="16">
    <location>
        <begin position="245"/>
        <end position="463"/>
    </location>
</feature>
<feature type="transmembrane region" description="Helical" evidence="15">
    <location>
        <begin position="12"/>
        <end position="39"/>
    </location>
</feature>
<dbReference type="InterPro" id="IPR003661">
    <property type="entry name" value="HisK_dim/P_dom"/>
</dbReference>
<reference evidence="19" key="1">
    <citation type="journal article" date="2019" name="Int. J. Syst. Evol. Microbiol.">
        <title>The Global Catalogue of Microorganisms (GCM) 10K type strain sequencing project: providing services to taxonomists for standard genome sequencing and annotation.</title>
        <authorList>
            <consortium name="The Broad Institute Genomics Platform"/>
            <consortium name="The Broad Institute Genome Sequencing Center for Infectious Disease"/>
            <person name="Wu L."/>
            <person name="Ma J."/>
        </authorList>
    </citation>
    <scope>NUCLEOTIDE SEQUENCE [LARGE SCALE GENOMIC DNA]</scope>
    <source>
        <strain evidence="19">CGMCC 1.14993</strain>
    </source>
</reference>
<dbReference type="EC" id="2.7.13.3" evidence="3"/>
<feature type="transmembrane region" description="Helical" evidence="15">
    <location>
        <begin position="161"/>
        <end position="182"/>
    </location>
</feature>
<dbReference type="SMART" id="SM00388">
    <property type="entry name" value="HisKA"/>
    <property type="match status" value="1"/>
</dbReference>
<dbReference type="CDD" id="cd00082">
    <property type="entry name" value="HisKA"/>
    <property type="match status" value="1"/>
</dbReference>
<dbReference type="Gene3D" id="3.30.565.10">
    <property type="entry name" value="Histidine kinase-like ATPase, C-terminal domain"/>
    <property type="match status" value="1"/>
</dbReference>
<keyword evidence="19" id="KW-1185">Reference proteome</keyword>
<keyword evidence="12 15" id="KW-1133">Transmembrane helix</keyword>
<sequence>MFNKLSIRWKITITIVLLMVFIFTLCNIIQLFLIQVSIINQQHHRIEKRLTETVAYMDEEYNKKQSNETFIMDTRHYFEKIIQNNEMIRLLDTNGKVIYTVSQKMPKIDIDKNSVGQFRQYRLHNQEILIASKALHYGKFHGILEVAINVEIFSKFVKESFFILIFGTIFSLILSIISGWFLSKKLLKPIKNLNHTMLKIKNNQLKERVFVGEINDELSELGLIFNKMMDELEASITRQKRFVEDASHELRTPLAIIHGHLSLVNRWGKKDEKVLEDSLNTCINETNRMIILTNELLQLSKLEKGNEEIVKFEPCNVLEVVHEIINNYRLLHEDMKIDYVQENDNIDQANITREHLMQVLIILFDNAVKYSKDETRINILVNQSDQHVQIRVTDNGIGISEEDLKHIFDRFYRADKARSRANGGNGLGLSIAKNLIDDYGGGLEITSEYGEGTTAIITLAVYRFE</sequence>
<evidence type="ECO:0000259" key="17">
    <source>
        <dbReference type="PROSITE" id="PS50885"/>
    </source>
</evidence>
<gene>
    <name evidence="18" type="primary">csrS</name>
    <name evidence="18" type="ORF">GCM10007380_26940</name>
</gene>
<dbReference type="SMART" id="SM00304">
    <property type="entry name" value="HAMP"/>
    <property type="match status" value="1"/>
</dbReference>
<evidence type="ECO:0000256" key="10">
    <source>
        <dbReference type="ARBA" id="ARBA00022777"/>
    </source>
</evidence>
<comment type="caution">
    <text evidence="18">The sequence shown here is derived from an EMBL/GenBank/DDBJ whole genome shotgun (WGS) entry which is preliminary data.</text>
</comment>
<dbReference type="SUPFAM" id="SSF55874">
    <property type="entry name" value="ATPase domain of HSP90 chaperone/DNA topoisomerase II/histidine kinase"/>
    <property type="match status" value="1"/>
</dbReference>
<dbReference type="PANTHER" id="PTHR45436">
    <property type="entry name" value="SENSOR HISTIDINE KINASE YKOH"/>
    <property type="match status" value="1"/>
</dbReference>
<evidence type="ECO:0000256" key="15">
    <source>
        <dbReference type="SAM" id="Phobius"/>
    </source>
</evidence>
<dbReference type="PROSITE" id="PS50109">
    <property type="entry name" value="HIS_KIN"/>
    <property type="match status" value="1"/>
</dbReference>
<dbReference type="InterPro" id="IPR003660">
    <property type="entry name" value="HAMP_dom"/>
</dbReference>
<dbReference type="SUPFAM" id="SSF158472">
    <property type="entry name" value="HAMP domain-like"/>
    <property type="match status" value="1"/>
</dbReference>
<dbReference type="PROSITE" id="PS50885">
    <property type="entry name" value="HAMP"/>
    <property type="match status" value="1"/>
</dbReference>
<evidence type="ECO:0000256" key="2">
    <source>
        <dbReference type="ARBA" id="ARBA00004651"/>
    </source>
</evidence>
<dbReference type="SMART" id="SM00387">
    <property type="entry name" value="HATPase_c"/>
    <property type="match status" value="1"/>
</dbReference>
<evidence type="ECO:0000256" key="1">
    <source>
        <dbReference type="ARBA" id="ARBA00000085"/>
    </source>
</evidence>
<keyword evidence="8 15" id="KW-0812">Transmembrane</keyword>
<dbReference type="InterPro" id="IPR036890">
    <property type="entry name" value="HATPase_C_sf"/>
</dbReference>
<dbReference type="Pfam" id="PF18719">
    <property type="entry name" value="ArlS_N"/>
    <property type="match status" value="1"/>
</dbReference>
<dbReference type="InterPro" id="IPR050428">
    <property type="entry name" value="TCS_sensor_his_kinase"/>
</dbReference>
<keyword evidence="13" id="KW-0902">Two-component regulatory system</keyword>
<name>A0A8J3EZG0_9BACI</name>
<dbReference type="RefSeq" id="WP_087999850.1">
    <property type="nucleotide sequence ID" value="NZ_BMHB01000001.1"/>
</dbReference>
<comment type="subcellular location">
    <subcellularLocation>
        <location evidence="2">Cell membrane</location>
        <topology evidence="2">Multi-pass membrane protein</topology>
    </subcellularLocation>
</comment>
<dbReference type="SUPFAM" id="SSF47384">
    <property type="entry name" value="Homodimeric domain of signal transducing histidine kinase"/>
    <property type="match status" value="1"/>
</dbReference>
<dbReference type="GO" id="GO:0000155">
    <property type="term" value="F:phosphorelay sensor kinase activity"/>
    <property type="evidence" value="ECO:0007669"/>
    <property type="project" value="InterPro"/>
</dbReference>